<proteinExistence type="predicted"/>
<sequence length="83" mass="8758">MLYIINALSLIPYRLELRRQTQPQRGRPSKSVLQKRAAAAAAAAAATSISTPVPISTNMSCSLGNLFPPQPALAPSQPSSPCL</sequence>
<evidence type="ECO:0000313" key="1">
    <source>
        <dbReference type="EMBL" id="VEL38863.1"/>
    </source>
</evidence>
<gene>
    <name evidence="1" type="ORF">PXEA_LOCUS32303</name>
</gene>
<accession>A0A448XKK1</accession>
<dbReference type="Proteomes" id="UP000784294">
    <property type="component" value="Unassembled WGS sequence"/>
</dbReference>
<dbReference type="AlphaFoldDB" id="A0A448XKK1"/>
<evidence type="ECO:0000313" key="2">
    <source>
        <dbReference type="Proteomes" id="UP000784294"/>
    </source>
</evidence>
<organism evidence="1 2">
    <name type="scientific">Protopolystoma xenopodis</name>
    <dbReference type="NCBI Taxonomy" id="117903"/>
    <lineage>
        <taxon>Eukaryota</taxon>
        <taxon>Metazoa</taxon>
        <taxon>Spiralia</taxon>
        <taxon>Lophotrochozoa</taxon>
        <taxon>Platyhelminthes</taxon>
        <taxon>Monogenea</taxon>
        <taxon>Polyopisthocotylea</taxon>
        <taxon>Polystomatidea</taxon>
        <taxon>Polystomatidae</taxon>
        <taxon>Protopolystoma</taxon>
    </lineage>
</organism>
<name>A0A448XKK1_9PLAT</name>
<dbReference type="EMBL" id="CAAALY010259271">
    <property type="protein sequence ID" value="VEL38863.1"/>
    <property type="molecule type" value="Genomic_DNA"/>
</dbReference>
<keyword evidence="2" id="KW-1185">Reference proteome</keyword>
<reference evidence="1" key="1">
    <citation type="submission" date="2018-11" db="EMBL/GenBank/DDBJ databases">
        <authorList>
            <consortium name="Pathogen Informatics"/>
        </authorList>
    </citation>
    <scope>NUCLEOTIDE SEQUENCE</scope>
</reference>
<protein>
    <submittedName>
        <fullName evidence="1">Uncharacterized protein</fullName>
    </submittedName>
</protein>
<comment type="caution">
    <text evidence="1">The sequence shown here is derived from an EMBL/GenBank/DDBJ whole genome shotgun (WGS) entry which is preliminary data.</text>
</comment>